<evidence type="ECO:0000259" key="1">
    <source>
        <dbReference type="SMART" id="SM00953"/>
    </source>
</evidence>
<name>A0A3R9F7N8_9VIBR</name>
<proteinExistence type="predicted"/>
<keyword evidence="3" id="KW-1185">Reference proteome</keyword>
<feature type="domain" description="RES" evidence="1">
    <location>
        <begin position="41"/>
        <end position="170"/>
    </location>
</feature>
<gene>
    <name evidence="2" type="ORF">EJA03_07400</name>
</gene>
<evidence type="ECO:0000313" key="2">
    <source>
        <dbReference type="EMBL" id="RSD31756.1"/>
    </source>
</evidence>
<accession>A0A3R9F7N8</accession>
<reference evidence="2 3" key="1">
    <citation type="submission" date="2018-12" db="EMBL/GenBank/DDBJ databases">
        <title>Genomic taxonomy of the Vibrionaceae family.</title>
        <authorList>
            <person name="Gomez-Gil B."/>
            <person name="Enciso-Ibarra K."/>
        </authorList>
    </citation>
    <scope>NUCLEOTIDE SEQUENCE [LARGE SCALE GENOMIC DNA]</scope>
    <source>
        <strain evidence="2 3">CAIM 594</strain>
    </source>
</reference>
<dbReference type="Pfam" id="PF08808">
    <property type="entry name" value="RES"/>
    <property type="match status" value="1"/>
</dbReference>
<dbReference type="AlphaFoldDB" id="A0A3R9F7N8"/>
<dbReference type="EMBL" id="RSFA01000024">
    <property type="protein sequence ID" value="RSD31756.1"/>
    <property type="molecule type" value="Genomic_DNA"/>
</dbReference>
<evidence type="ECO:0000313" key="3">
    <source>
        <dbReference type="Proteomes" id="UP000269041"/>
    </source>
</evidence>
<comment type="caution">
    <text evidence="2">The sequence shown here is derived from an EMBL/GenBank/DDBJ whole genome shotgun (WGS) entry which is preliminary data.</text>
</comment>
<organism evidence="2 3">
    <name type="scientific">Vibrio pectenicida</name>
    <dbReference type="NCBI Taxonomy" id="62763"/>
    <lineage>
        <taxon>Bacteria</taxon>
        <taxon>Pseudomonadati</taxon>
        <taxon>Pseudomonadota</taxon>
        <taxon>Gammaproteobacteria</taxon>
        <taxon>Vibrionales</taxon>
        <taxon>Vibrionaceae</taxon>
        <taxon>Vibrio</taxon>
    </lineage>
</organism>
<dbReference type="Proteomes" id="UP000269041">
    <property type="component" value="Unassembled WGS sequence"/>
</dbReference>
<dbReference type="InterPro" id="IPR014914">
    <property type="entry name" value="RES_dom"/>
</dbReference>
<dbReference type="SMART" id="SM00953">
    <property type="entry name" value="RES"/>
    <property type="match status" value="1"/>
</dbReference>
<dbReference type="OrthoDB" id="9795903at2"/>
<protein>
    <submittedName>
        <fullName evidence="2">RES domain-containing protein</fullName>
    </submittedName>
</protein>
<sequence>MYQLQALTNPRIQDEAGNVSLIKPEEIPYHCKRGRSYAVAAFTHINRDGSRFADGSFGMLYTGDTEMTAIKEVEYHQHRCWSKVEGLHYDRLVFRALRMTFEATHLFDALDKPMDDPIYDVECYSAGQALGRSVRHDDTLNGIVYHSVRHEGGICWALSTPKIVSDVVQCYHLEMVWDGHQISHIEKITTLTD</sequence>